<dbReference type="EC" id="1.8.3.1" evidence="5"/>
<evidence type="ECO:0000313" key="18">
    <source>
        <dbReference type="Proteomes" id="UP000270230"/>
    </source>
</evidence>
<dbReference type="Pfam" id="PF00173">
    <property type="entry name" value="Cyt-b5"/>
    <property type="match status" value="1"/>
</dbReference>
<evidence type="ECO:0000256" key="5">
    <source>
        <dbReference type="ARBA" id="ARBA00012505"/>
    </source>
</evidence>
<evidence type="ECO:0000313" key="17">
    <source>
        <dbReference type="EMBL" id="RMY31236.1"/>
    </source>
</evidence>
<comment type="catalytic activity">
    <reaction evidence="14">
        <text>nitrite + NADP(+) + H2O = nitrate + NADPH + H(+)</text>
        <dbReference type="Rhea" id="RHEA:19061"/>
        <dbReference type="ChEBI" id="CHEBI:15377"/>
        <dbReference type="ChEBI" id="CHEBI:15378"/>
        <dbReference type="ChEBI" id="CHEBI:16301"/>
        <dbReference type="ChEBI" id="CHEBI:17632"/>
        <dbReference type="ChEBI" id="CHEBI:57783"/>
        <dbReference type="ChEBI" id="CHEBI:58349"/>
        <dbReference type="EC" id="1.7.1.3"/>
    </reaction>
</comment>
<dbReference type="Proteomes" id="UP000270230">
    <property type="component" value="Unassembled WGS sequence"/>
</dbReference>
<proteinExistence type="predicted"/>
<evidence type="ECO:0000256" key="4">
    <source>
        <dbReference type="ARBA" id="ARBA00004971"/>
    </source>
</evidence>
<dbReference type="Gene3D" id="2.60.40.650">
    <property type="match status" value="1"/>
</dbReference>
<evidence type="ECO:0000256" key="10">
    <source>
        <dbReference type="ARBA" id="ARBA00022723"/>
    </source>
</evidence>
<dbReference type="SUPFAM" id="SSF56524">
    <property type="entry name" value="Oxidoreductase molybdopterin-binding domain"/>
    <property type="match status" value="1"/>
</dbReference>
<dbReference type="InterPro" id="IPR036400">
    <property type="entry name" value="Cyt_B5-like_heme/steroid_sf"/>
</dbReference>
<dbReference type="AlphaFoldDB" id="A0A3M7AUN9"/>
<dbReference type="PANTHER" id="PTHR19372">
    <property type="entry name" value="SULFITE REDUCTASE"/>
    <property type="match status" value="1"/>
</dbReference>
<evidence type="ECO:0000256" key="14">
    <source>
        <dbReference type="ARBA" id="ARBA00049155"/>
    </source>
</evidence>
<evidence type="ECO:0000256" key="8">
    <source>
        <dbReference type="ARBA" id="ARBA00022505"/>
    </source>
</evidence>
<feature type="non-terminal residue" evidence="17">
    <location>
        <position position="502"/>
    </location>
</feature>
<accession>A0A3M7AUN9</accession>
<evidence type="ECO:0000256" key="3">
    <source>
        <dbReference type="ARBA" id="ARBA00004569"/>
    </source>
</evidence>
<comment type="pathway">
    <text evidence="4">Energy metabolism; sulfur metabolism.</text>
</comment>
<evidence type="ECO:0000259" key="16">
    <source>
        <dbReference type="PROSITE" id="PS50255"/>
    </source>
</evidence>
<dbReference type="GO" id="GO:0008482">
    <property type="term" value="F:sulfite oxidase activity"/>
    <property type="evidence" value="ECO:0007669"/>
    <property type="project" value="UniProtKB-EC"/>
</dbReference>
<dbReference type="EC" id="1.7.1.3" evidence="6"/>
<evidence type="ECO:0000256" key="12">
    <source>
        <dbReference type="ARBA" id="ARBA00023004"/>
    </source>
</evidence>
<dbReference type="GO" id="GO:0050464">
    <property type="term" value="F:nitrate reductase (NADPH) activity"/>
    <property type="evidence" value="ECO:0007669"/>
    <property type="project" value="UniProtKB-EC"/>
</dbReference>
<name>A0A3M7AUN9_HORWE</name>
<dbReference type="InterPro" id="IPR000572">
    <property type="entry name" value="OxRdtase_Mopterin-bd_dom"/>
</dbReference>
<evidence type="ECO:0000256" key="13">
    <source>
        <dbReference type="ARBA" id="ARBA00023128"/>
    </source>
</evidence>
<dbReference type="InterPro" id="IPR005066">
    <property type="entry name" value="MoCF_OxRdtse_dimer"/>
</dbReference>
<evidence type="ECO:0000256" key="11">
    <source>
        <dbReference type="ARBA" id="ARBA00023002"/>
    </source>
</evidence>
<comment type="cofactor">
    <cofactor evidence="2">
        <name>heme b</name>
        <dbReference type="ChEBI" id="CHEBI:60344"/>
    </cofactor>
</comment>
<feature type="domain" description="Cytochrome b5 heme-binding" evidence="16">
    <location>
        <begin position="106"/>
        <end position="184"/>
    </location>
</feature>
<evidence type="ECO:0000256" key="9">
    <source>
        <dbReference type="ARBA" id="ARBA00022617"/>
    </source>
</evidence>
<keyword evidence="12" id="KW-0408">Iron</keyword>
<dbReference type="GO" id="GO:0020037">
    <property type="term" value="F:heme binding"/>
    <property type="evidence" value="ECO:0007669"/>
    <property type="project" value="TreeGrafter"/>
</dbReference>
<keyword evidence="11" id="KW-0560">Oxidoreductase</keyword>
<dbReference type="InterPro" id="IPR008335">
    <property type="entry name" value="Mopterin_OxRdtase_euk"/>
</dbReference>
<dbReference type="GO" id="GO:0030151">
    <property type="term" value="F:molybdenum ion binding"/>
    <property type="evidence" value="ECO:0007669"/>
    <property type="project" value="InterPro"/>
</dbReference>
<dbReference type="GO" id="GO:0005758">
    <property type="term" value="C:mitochondrial intermembrane space"/>
    <property type="evidence" value="ECO:0007669"/>
    <property type="project" value="UniProtKB-SubCell"/>
</dbReference>
<keyword evidence="9" id="KW-0349">Heme</keyword>
<dbReference type="VEuPathDB" id="FungiDB:BTJ68_14492"/>
<dbReference type="FunFam" id="3.90.420.10:FF:000002">
    <property type="entry name" value="sulfite oxidase, mitochondrial"/>
    <property type="match status" value="1"/>
</dbReference>
<dbReference type="PROSITE" id="PS50255">
    <property type="entry name" value="CYTOCHROME_B5_2"/>
    <property type="match status" value="1"/>
</dbReference>
<dbReference type="PANTHER" id="PTHR19372:SF7">
    <property type="entry name" value="SULFITE OXIDASE, MITOCHONDRIAL"/>
    <property type="match status" value="1"/>
</dbReference>
<dbReference type="InterPro" id="IPR001199">
    <property type="entry name" value="Cyt_B5-like_heme/steroid-bd"/>
</dbReference>
<evidence type="ECO:0000256" key="6">
    <source>
        <dbReference type="ARBA" id="ARBA00012673"/>
    </source>
</evidence>
<dbReference type="SUPFAM" id="SSF55856">
    <property type="entry name" value="Cytochrome b5-like heme/steroid binding domain"/>
    <property type="match status" value="1"/>
</dbReference>
<dbReference type="FunFam" id="3.10.120.10:FF:000007">
    <property type="entry name" value="Sulfite oxidase, mitochondrial"/>
    <property type="match status" value="1"/>
</dbReference>
<dbReference type="SMART" id="SM01117">
    <property type="entry name" value="Cyt-b5"/>
    <property type="match status" value="1"/>
</dbReference>
<dbReference type="Pfam" id="PF00174">
    <property type="entry name" value="Oxidored_molyb"/>
    <property type="match status" value="1"/>
</dbReference>
<comment type="subcellular location">
    <subcellularLocation>
        <location evidence="3">Mitochondrion intermembrane space</location>
    </subcellularLocation>
</comment>
<evidence type="ECO:0000256" key="7">
    <source>
        <dbReference type="ARBA" id="ARBA00015499"/>
    </source>
</evidence>
<dbReference type="InterPro" id="IPR036374">
    <property type="entry name" value="OxRdtase_Mopterin-bd_sf"/>
</dbReference>
<comment type="caution">
    <text evidence="17">The sequence shown here is derived from an EMBL/GenBank/DDBJ whole genome shotgun (WGS) entry which is preliminary data.</text>
</comment>
<keyword evidence="8" id="KW-0500">Molybdenum</keyword>
<evidence type="ECO:0000256" key="15">
    <source>
        <dbReference type="SAM" id="MobiDB-lite"/>
    </source>
</evidence>
<keyword evidence="10" id="KW-0479">Metal-binding</keyword>
<organism evidence="17 18">
    <name type="scientific">Hortaea werneckii</name>
    <name type="common">Black yeast</name>
    <name type="synonym">Cladosporium werneckii</name>
    <dbReference type="NCBI Taxonomy" id="91943"/>
    <lineage>
        <taxon>Eukaryota</taxon>
        <taxon>Fungi</taxon>
        <taxon>Dikarya</taxon>
        <taxon>Ascomycota</taxon>
        <taxon>Pezizomycotina</taxon>
        <taxon>Dothideomycetes</taxon>
        <taxon>Dothideomycetidae</taxon>
        <taxon>Mycosphaerellales</taxon>
        <taxon>Teratosphaeriaceae</taxon>
        <taxon>Hortaea</taxon>
    </lineage>
</organism>
<dbReference type="OrthoDB" id="10051395at2759"/>
<dbReference type="GO" id="GO:0043546">
    <property type="term" value="F:molybdopterin cofactor binding"/>
    <property type="evidence" value="ECO:0007669"/>
    <property type="project" value="TreeGrafter"/>
</dbReference>
<dbReference type="Gene3D" id="3.10.120.10">
    <property type="entry name" value="Cytochrome b5-like heme/steroid binding domain"/>
    <property type="match status" value="1"/>
</dbReference>
<reference evidence="17 18" key="1">
    <citation type="journal article" date="2018" name="BMC Genomics">
        <title>Genomic evidence for intraspecific hybridization in a clonal and extremely halotolerant yeast.</title>
        <authorList>
            <person name="Gostincar C."/>
            <person name="Stajich J.E."/>
            <person name="Zupancic J."/>
            <person name="Zalar P."/>
            <person name="Gunde-Cimerman N."/>
        </authorList>
    </citation>
    <scope>NUCLEOTIDE SEQUENCE [LARGE SCALE GENOMIC DNA]</scope>
    <source>
        <strain evidence="17 18">EXF-151</strain>
    </source>
</reference>
<dbReference type="SUPFAM" id="SSF81296">
    <property type="entry name" value="E set domains"/>
    <property type="match status" value="1"/>
</dbReference>
<gene>
    <name evidence="17" type="ORF">D0865_15053</name>
</gene>
<dbReference type="Pfam" id="PF03404">
    <property type="entry name" value="Mo-co_dimer"/>
    <property type="match status" value="1"/>
</dbReference>
<protein>
    <recommendedName>
        <fullName evidence="7">Nitrate reductase [NADPH]</fullName>
        <ecNumber evidence="6">1.7.1.3</ecNumber>
        <ecNumber evidence="5">1.8.3.1</ecNumber>
    </recommendedName>
</protein>
<feature type="region of interest" description="Disordered" evidence="15">
    <location>
        <begin position="49"/>
        <end position="70"/>
    </location>
</feature>
<dbReference type="Gene3D" id="3.90.420.10">
    <property type="entry name" value="Oxidoreductase, molybdopterin-binding domain"/>
    <property type="match status" value="1"/>
</dbReference>
<dbReference type="EMBL" id="QWIN01002342">
    <property type="protein sequence ID" value="RMY31236.1"/>
    <property type="molecule type" value="Genomic_DNA"/>
</dbReference>
<evidence type="ECO:0000256" key="1">
    <source>
        <dbReference type="ARBA" id="ARBA00001924"/>
    </source>
</evidence>
<sequence>MATSSPQRWLRLLAKRAGSVSYPAGPRRPWVRPKAWTASCCLISSRRYSNSQQRRHTGNARPGIDSRSSSKSTGIATAIASSAFAFAGVVLATTNTSFAEQPSSDNKYIRLEEIHEHNRKANTYWVYRGDRVYGITDWIPNHPGGEVIMRAVGGSIEPYWNIFTIHQKQDVYDVLEQYFIGLIDPRDLVDDPFKSDPTRDEELIVHSARPFNAETPVSDLQTFITENARFYKRHHLWVPQLDEKTFKLTIELPDGEEKQYSVEDLRSKFQSHTITATMQCSGNRRSHMTESSSPTNGIQWGVGAISNAEWTGVKMMDVLQDAGLDVADLGEDVKHVQFVGAEAYGASVPIEKVADRFGDAMIVYAMNGKPLPRDHGYPPRALVPGTVAARSVKWVNKIVLSDEESSSQWQRRDYKCFGPNEGGNVDWDSAVAIQETPVQSAITSVQKVTANRLNNSQLATVYGLEEESVVLRGYAFSGGGRRIVRVDVSPDNGKTWQQAHIE</sequence>
<evidence type="ECO:0000256" key="2">
    <source>
        <dbReference type="ARBA" id="ARBA00001970"/>
    </source>
</evidence>
<keyword evidence="13" id="KW-0496">Mitochondrion</keyword>
<dbReference type="PRINTS" id="PR00407">
    <property type="entry name" value="EUMOPTERIN"/>
</dbReference>
<dbReference type="InterPro" id="IPR014756">
    <property type="entry name" value="Ig_E-set"/>
</dbReference>
<dbReference type="GO" id="GO:0006790">
    <property type="term" value="P:sulfur compound metabolic process"/>
    <property type="evidence" value="ECO:0007669"/>
    <property type="project" value="TreeGrafter"/>
</dbReference>
<comment type="cofactor">
    <cofactor evidence="1">
        <name>Mo-molybdopterin</name>
        <dbReference type="ChEBI" id="CHEBI:71302"/>
    </cofactor>
</comment>